<feature type="region of interest" description="Disordered" evidence="1">
    <location>
        <begin position="1"/>
        <end position="24"/>
    </location>
</feature>
<dbReference type="InterPro" id="IPR016039">
    <property type="entry name" value="Thiolase-like"/>
</dbReference>
<dbReference type="InterPro" id="IPR020841">
    <property type="entry name" value="PKS_Beta-ketoAc_synthase_dom"/>
</dbReference>
<proteinExistence type="predicted"/>
<evidence type="ECO:0000313" key="3">
    <source>
        <dbReference type="EMBL" id="TGO48534.1"/>
    </source>
</evidence>
<dbReference type="GO" id="GO:0006633">
    <property type="term" value="P:fatty acid biosynthetic process"/>
    <property type="evidence" value="ECO:0007669"/>
    <property type="project" value="TreeGrafter"/>
</dbReference>
<dbReference type="InterPro" id="IPR016035">
    <property type="entry name" value="Acyl_Trfase/lysoPLipase"/>
</dbReference>
<reference evidence="3 4" key="1">
    <citation type="submission" date="2017-12" db="EMBL/GenBank/DDBJ databases">
        <title>Comparative genomics of Botrytis spp.</title>
        <authorList>
            <person name="Valero-Jimenez C.A."/>
            <person name="Tapia P."/>
            <person name="Veloso J."/>
            <person name="Silva-Moreno E."/>
            <person name="Staats M."/>
            <person name="Valdes J.H."/>
            <person name="Van Kan J.A.L."/>
        </authorList>
    </citation>
    <scope>NUCLEOTIDE SEQUENCE [LARGE SCALE GENOMIC DNA]</scope>
    <source>
        <strain evidence="3 4">MUCL11595</strain>
    </source>
</reference>
<organism evidence="3 4">
    <name type="scientific">Botryotinia convoluta</name>
    <dbReference type="NCBI Taxonomy" id="54673"/>
    <lineage>
        <taxon>Eukaryota</taxon>
        <taxon>Fungi</taxon>
        <taxon>Dikarya</taxon>
        <taxon>Ascomycota</taxon>
        <taxon>Pezizomycotina</taxon>
        <taxon>Leotiomycetes</taxon>
        <taxon>Helotiales</taxon>
        <taxon>Sclerotiniaceae</taxon>
        <taxon>Botryotinia</taxon>
    </lineage>
</organism>
<dbReference type="Gene3D" id="3.40.47.10">
    <property type="match status" value="2"/>
</dbReference>
<dbReference type="AlphaFoldDB" id="A0A4Z1HHY3"/>
<accession>A0A4Z1HHY3</accession>
<feature type="compositionally biased region" description="Polar residues" evidence="1">
    <location>
        <begin position="224"/>
        <end position="244"/>
    </location>
</feature>
<comment type="caution">
    <text evidence="3">The sequence shown here is derived from an EMBL/GenBank/DDBJ whole genome shotgun (WGS) entry which is preliminary data.</text>
</comment>
<dbReference type="Pfam" id="PF02801">
    <property type="entry name" value="Ketoacyl-synt_C"/>
    <property type="match status" value="1"/>
</dbReference>
<evidence type="ECO:0000259" key="2">
    <source>
        <dbReference type="PROSITE" id="PS52004"/>
    </source>
</evidence>
<dbReference type="InterPro" id="IPR014043">
    <property type="entry name" value="Acyl_transferase_dom"/>
</dbReference>
<dbReference type="Pfam" id="PF00698">
    <property type="entry name" value="Acyl_transf_1"/>
    <property type="match status" value="1"/>
</dbReference>
<dbReference type="InterPro" id="IPR001227">
    <property type="entry name" value="Ac_transferase_dom_sf"/>
</dbReference>
<dbReference type="EMBL" id="PQXN01000237">
    <property type="protein sequence ID" value="TGO48534.1"/>
    <property type="molecule type" value="Genomic_DNA"/>
</dbReference>
<dbReference type="PROSITE" id="PS52004">
    <property type="entry name" value="KS3_2"/>
    <property type="match status" value="1"/>
</dbReference>
<dbReference type="CDD" id="cd00833">
    <property type="entry name" value="PKS"/>
    <property type="match status" value="1"/>
</dbReference>
<dbReference type="GO" id="GO:0004312">
    <property type="term" value="F:fatty acid synthase activity"/>
    <property type="evidence" value="ECO:0007669"/>
    <property type="project" value="TreeGrafter"/>
</dbReference>
<dbReference type="SUPFAM" id="SSF53901">
    <property type="entry name" value="Thiolase-like"/>
    <property type="match status" value="1"/>
</dbReference>
<evidence type="ECO:0000256" key="1">
    <source>
        <dbReference type="SAM" id="MobiDB-lite"/>
    </source>
</evidence>
<feature type="domain" description="Ketosynthase family 3 (KS3)" evidence="2">
    <location>
        <begin position="34"/>
        <end position="358"/>
    </location>
</feature>
<gene>
    <name evidence="3" type="ORF">BCON_0238g00010</name>
</gene>
<dbReference type="SMART" id="SM00825">
    <property type="entry name" value="PKS_KS"/>
    <property type="match status" value="1"/>
</dbReference>
<feature type="region of interest" description="Disordered" evidence="1">
    <location>
        <begin position="223"/>
        <end position="244"/>
    </location>
</feature>
<dbReference type="PANTHER" id="PTHR43775:SF29">
    <property type="entry name" value="ASPERFURANONE POLYKETIDE SYNTHASE AFOG-RELATED"/>
    <property type="match status" value="1"/>
</dbReference>
<dbReference type="OrthoDB" id="329835at2759"/>
<protein>
    <recommendedName>
        <fullName evidence="2">Ketosynthase family 3 (KS3) domain-containing protein</fullName>
    </recommendedName>
</protein>
<dbReference type="SUPFAM" id="SSF52151">
    <property type="entry name" value="FabD/lysophospholipase-like"/>
    <property type="match status" value="1"/>
</dbReference>
<dbReference type="PANTHER" id="PTHR43775">
    <property type="entry name" value="FATTY ACID SYNTHASE"/>
    <property type="match status" value="1"/>
</dbReference>
<keyword evidence="4" id="KW-1185">Reference proteome</keyword>
<dbReference type="InterPro" id="IPR050091">
    <property type="entry name" value="PKS_NRPS_Biosynth_Enz"/>
</dbReference>
<dbReference type="GO" id="GO:0044550">
    <property type="term" value="P:secondary metabolite biosynthetic process"/>
    <property type="evidence" value="ECO:0007669"/>
    <property type="project" value="TreeGrafter"/>
</dbReference>
<dbReference type="Proteomes" id="UP000297527">
    <property type="component" value="Unassembled WGS sequence"/>
</dbReference>
<dbReference type="Gene3D" id="3.40.366.10">
    <property type="entry name" value="Malonyl-Coenzyme A Acyl Carrier Protein, domain 2"/>
    <property type="match status" value="1"/>
</dbReference>
<dbReference type="Pfam" id="PF00109">
    <property type="entry name" value="ketoacyl-synt"/>
    <property type="match status" value="2"/>
</dbReference>
<name>A0A4Z1HHY3_9HELO</name>
<evidence type="ECO:0000313" key="4">
    <source>
        <dbReference type="Proteomes" id="UP000297527"/>
    </source>
</evidence>
<dbReference type="InterPro" id="IPR014031">
    <property type="entry name" value="Ketoacyl_synth_C"/>
</dbReference>
<sequence>MESASLADTRSLAKGHNNQITGDDKKSFDKQKVLDPIAVVEISLRFPEDAISEDSFWDLMADQRCASNKFPNERRIFCGFDGAFFSMAPQEAASLDPQQRGLLDMTYLALENAGIPIDSVRDSKTSVHVACFTTDFMSLIFRDPNQIGKYSAQQGIVAGSNLILSPELNIAFSEMGVLSPDGRCYSFDDRANGYGRGEVIAVLVLKTLSKAIEDGDNIRALIRSTGTNQDGRTTGGLTQPSQESQSRLIDETYLKAGLSKSLTRFIEAHGTGTPIGDPIEAMAIGDSFRRYRSSHEPLLVGAVKSNIGHLEGASGLASLTKTIQFPSKNIPWPSNGIRRASVNSFGMGGTNSHVVLDDVHHYLQAHCINANHRTVSSPPSIEEATAQKELLDTLIDSYTSHFANLADVESSKSDYLNDLAFTLNNRRSVLLWKSYVVANSIEQLSSLSDIASKPMQSPIPKPNLAFLFTGQGAQWFGMSRELLIYPAFRESILKSEYYLFELSCPWKLTVELAKSQEDSRVNEPEFSQPLCTAVQIALVDLLRVFGVLPSVVVGHSSGEIASA</sequence>
<dbReference type="InterPro" id="IPR014030">
    <property type="entry name" value="Ketoacyl_synth_N"/>
</dbReference>